<dbReference type="AlphaFoldDB" id="A0A8H3CWJ4"/>
<name>A0A8H3CWJ4_9AGAM</name>
<dbReference type="EMBL" id="CAJMWV010004145">
    <property type="protein sequence ID" value="CAE6493974.1"/>
    <property type="molecule type" value="Genomic_DNA"/>
</dbReference>
<feature type="domain" description="DUF6533" evidence="1">
    <location>
        <begin position="26"/>
        <end position="71"/>
    </location>
</feature>
<reference evidence="2" key="1">
    <citation type="submission" date="2021-01" db="EMBL/GenBank/DDBJ databases">
        <authorList>
            <person name="Kaushik A."/>
        </authorList>
    </citation>
    <scope>NUCLEOTIDE SEQUENCE</scope>
    <source>
        <strain evidence="2">AG3-1AP</strain>
    </source>
</reference>
<sequence length="97" mass="11123">MAFPDDFGENGDILKSLHDQLRLTKYLAVVSFTLILYDWVSTLDLEVEFIWGTRWSLGRFTYHMNRIWPIILLGTTLPEILFVSSSSPLVSNVLKCG</sequence>
<evidence type="ECO:0000313" key="2">
    <source>
        <dbReference type="EMBL" id="CAE6493974.1"/>
    </source>
</evidence>
<dbReference type="InterPro" id="IPR045340">
    <property type="entry name" value="DUF6533"/>
</dbReference>
<dbReference type="Pfam" id="PF20151">
    <property type="entry name" value="DUF6533"/>
    <property type="match status" value="1"/>
</dbReference>
<evidence type="ECO:0000259" key="1">
    <source>
        <dbReference type="Pfam" id="PF20151"/>
    </source>
</evidence>
<evidence type="ECO:0000313" key="3">
    <source>
        <dbReference type="Proteomes" id="UP000663831"/>
    </source>
</evidence>
<accession>A0A8H3CWJ4</accession>
<comment type="caution">
    <text evidence="2">The sequence shown here is derived from an EMBL/GenBank/DDBJ whole genome shotgun (WGS) entry which is preliminary data.</text>
</comment>
<gene>
    <name evidence="2" type="ORF">RDB_LOCUS111906</name>
</gene>
<protein>
    <recommendedName>
        <fullName evidence="1">DUF6533 domain-containing protein</fullName>
    </recommendedName>
</protein>
<proteinExistence type="predicted"/>
<organism evidence="2 3">
    <name type="scientific">Rhizoctonia solani</name>
    <dbReference type="NCBI Taxonomy" id="456999"/>
    <lineage>
        <taxon>Eukaryota</taxon>
        <taxon>Fungi</taxon>
        <taxon>Dikarya</taxon>
        <taxon>Basidiomycota</taxon>
        <taxon>Agaricomycotina</taxon>
        <taxon>Agaricomycetes</taxon>
        <taxon>Cantharellales</taxon>
        <taxon>Ceratobasidiaceae</taxon>
        <taxon>Rhizoctonia</taxon>
    </lineage>
</organism>
<dbReference type="Proteomes" id="UP000663831">
    <property type="component" value="Unassembled WGS sequence"/>
</dbReference>